<proteinExistence type="predicted"/>
<reference evidence="3 4" key="1">
    <citation type="journal article" date="2020" name="ISME J.">
        <title>Uncovering the hidden diversity of litter-decomposition mechanisms in mushroom-forming fungi.</title>
        <authorList>
            <person name="Floudas D."/>
            <person name="Bentzer J."/>
            <person name="Ahren D."/>
            <person name="Johansson T."/>
            <person name="Persson P."/>
            <person name="Tunlid A."/>
        </authorList>
    </citation>
    <scope>NUCLEOTIDE SEQUENCE [LARGE SCALE GENOMIC DNA]</scope>
    <source>
        <strain evidence="3 4">CBS 101986</strain>
    </source>
</reference>
<name>A0A8H5AX74_9AGAR</name>
<evidence type="ECO:0000313" key="4">
    <source>
        <dbReference type="Proteomes" id="UP000567179"/>
    </source>
</evidence>
<dbReference type="Pfam" id="PF00583">
    <property type="entry name" value="Acetyltransf_1"/>
    <property type="match status" value="1"/>
</dbReference>
<dbReference type="Gene3D" id="3.40.630.30">
    <property type="match status" value="1"/>
</dbReference>
<dbReference type="InterPro" id="IPR016181">
    <property type="entry name" value="Acyl_CoA_acyltransferase"/>
</dbReference>
<keyword evidence="1" id="KW-0472">Membrane</keyword>
<sequence>MPAKNEAVIRVFTKEDDKLARFMVSKSNFQMLAVANFKIYTHPVMIAIWLGLSSIMIQYLQWWPASKYGWLEFLKPLPSMAAVAVPLMFAVDWFNRPEFEEHTKKVLRRNDLKDIQKHYNADPASGFFILELGETFIGLIAIDASQPTRKPAKGETRPPKTAIIRHFHVEEAYQKVNIQGDLLKCAVDHAFTKDPKLQRIEAADSPLAAYLRPCLREAGFELDHHTTTIGMLRWKLGARVLERKRWEEKAKEEPTVLI</sequence>
<feature type="domain" description="N-acetyltransferase" evidence="2">
    <location>
        <begin position="86"/>
        <end position="247"/>
    </location>
</feature>
<dbReference type="PROSITE" id="PS51186">
    <property type="entry name" value="GNAT"/>
    <property type="match status" value="1"/>
</dbReference>
<keyword evidence="1" id="KW-1133">Transmembrane helix</keyword>
<dbReference type="OrthoDB" id="2564232at2759"/>
<dbReference type="Proteomes" id="UP000567179">
    <property type="component" value="Unassembled WGS sequence"/>
</dbReference>
<comment type="caution">
    <text evidence="3">The sequence shown here is derived from an EMBL/GenBank/DDBJ whole genome shotgun (WGS) entry which is preliminary data.</text>
</comment>
<evidence type="ECO:0000256" key="1">
    <source>
        <dbReference type="SAM" id="Phobius"/>
    </source>
</evidence>
<keyword evidence="4" id="KW-1185">Reference proteome</keyword>
<feature type="transmembrane region" description="Helical" evidence="1">
    <location>
        <begin position="39"/>
        <end position="57"/>
    </location>
</feature>
<dbReference type="AlphaFoldDB" id="A0A8H5AX74"/>
<evidence type="ECO:0000313" key="3">
    <source>
        <dbReference type="EMBL" id="KAF5312602.1"/>
    </source>
</evidence>
<dbReference type="SUPFAM" id="SSF55729">
    <property type="entry name" value="Acyl-CoA N-acyltransferases (Nat)"/>
    <property type="match status" value="1"/>
</dbReference>
<organism evidence="3 4">
    <name type="scientific">Psilocybe cf. subviscida</name>
    <dbReference type="NCBI Taxonomy" id="2480587"/>
    <lineage>
        <taxon>Eukaryota</taxon>
        <taxon>Fungi</taxon>
        <taxon>Dikarya</taxon>
        <taxon>Basidiomycota</taxon>
        <taxon>Agaricomycotina</taxon>
        <taxon>Agaricomycetes</taxon>
        <taxon>Agaricomycetidae</taxon>
        <taxon>Agaricales</taxon>
        <taxon>Agaricineae</taxon>
        <taxon>Strophariaceae</taxon>
        <taxon>Psilocybe</taxon>
    </lineage>
</organism>
<accession>A0A8H5AX74</accession>
<dbReference type="GO" id="GO:0016747">
    <property type="term" value="F:acyltransferase activity, transferring groups other than amino-acyl groups"/>
    <property type="evidence" value="ECO:0007669"/>
    <property type="project" value="InterPro"/>
</dbReference>
<dbReference type="EMBL" id="JAACJJ010000056">
    <property type="protein sequence ID" value="KAF5312602.1"/>
    <property type="molecule type" value="Genomic_DNA"/>
</dbReference>
<keyword evidence="1" id="KW-0812">Transmembrane</keyword>
<feature type="transmembrane region" description="Helical" evidence="1">
    <location>
        <begin position="77"/>
        <end position="95"/>
    </location>
</feature>
<dbReference type="InterPro" id="IPR000182">
    <property type="entry name" value="GNAT_dom"/>
</dbReference>
<protein>
    <recommendedName>
        <fullName evidence="2">N-acetyltransferase domain-containing protein</fullName>
    </recommendedName>
</protein>
<gene>
    <name evidence="3" type="ORF">D9619_003214</name>
</gene>
<evidence type="ECO:0000259" key="2">
    <source>
        <dbReference type="PROSITE" id="PS51186"/>
    </source>
</evidence>